<protein>
    <submittedName>
        <fullName evidence="2">Uncharacterized protein</fullName>
    </submittedName>
</protein>
<dbReference type="EMBL" id="ML120369">
    <property type="protein sequence ID" value="RPB02208.1"/>
    <property type="molecule type" value="Genomic_DNA"/>
</dbReference>
<organism evidence="2 3">
    <name type="scientific">Choiromyces venosus 120613-1</name>
    <dbReference type="NCBI Taxonomy" id="1336337"/>
    <lineage>
        <taxon>Eukaryota</taxon>
        <taxon>Fungi</taxon>
        <taxon>Dikarya</taxon>
        <taxon>Ascomycota</taxon>
        <taxon>Pezizomycotina</taxon>
        <taxon>Pezizomycetes</taxon>
        <taxon>Pezizales</taxon>
        <taxon>Tuberaceae</taxon>
        <taxon>Choiromyces</taxon>
    </lineage>
</organism>
<keyword evidence="1" id="KW-0472">Membrane</keyword>
<name>A0A3N4JY95_9PEZI</name>
<keyword evidence="1" id="KW-0812">Transmembrane</keyword>
<keyword evidence="3" id="KW-1185">Reference proteome</keyword>
<accession>A0A3N4JY95</accession>
<evidence type="ECO:0000313" key="2">
    <source>
        <dbReference type="EMBL" id="RPB02208.1"/>
    </source>
</evidence>
<proteinExistence type="predicted"/>
<sequence>MVGGGSRESIIWFLFRISLTQLVTIGSHIDVLIVSRHFRYIHTASSSASVSLLFTTGLWP</sequence>
<keyword evidence="1" id="KW-1133">Transmembrane helix</keyword>
<evidence type="ECO:0000256" key="1">
    <source>
        <dbReference type="SAM" id="Phobius"/>
    </source>
</evidence>
<evidence type="ECO:0000313" key="3">
    <source>
        <dbReference type="Proteomes" id="UP000276215"/>
    </source>
</evidence>
<dbReference type="AlphaFoldDB" id="A0A3N4JY95"/>
<gene>
    <name evidence="2" type="ORF">L873DRAFT_1881127</name>
</gene>
<reference evidence="2 3" key="1">
    <citation type="journal article" date="2018" name="Nat. Ecol. Evol.">
        <title>Pezizomycetes genomes reveal the molecular basis of ectomycorrhizal truffle lifestyle.</title>
        <authorList>
            <person name="Murat C."/>
            <person name="Payen T."/>
            <person name="Noel B."/>
            <person name="Kuo A."/>
            <person name="Morin E."/>
            <person name="Chen J."/>
            <person name="Kohler A."/>
            <person name="Krizsan K."/>
            <person name="Balestrini R."/>
            <person name="Da Silva C."/>
            <person name="Montanini B."/>
            <person name="Hainaut M."/>
            <person name="Levati E."/>
            <person name="Barry K.W."/>
            <person name="Belfiori B."/>
            <person name="Cichocki N."/>
            <person name="Clum A."/>
            <person name="Dockter R.B."/>
            <person name="Fauchery L."/>
            <person name="Guy J."/>
            <person name="Iotti M."/>
            <person name="Le Tacon F."/>
            <person name="Lindquist E.A."/>
            <person name="Lipzen A."/>
            <person name="Malagnac F."/>
            <person name="Mello A."/>
            <person name="Molinier V."/>
            <person name="Miyauchi S."/>
            <person name="Poulain J."/>
            <person name="Riccioni C."/>
            <person name="Rubini A."/>
            <person name="Sitrit Y."/>
            <person name="Splivallo R."/>
            <person name="Traeger S."/>
            <person name="Wang M."/>
            <person name="Zifcakova L."/>
            <person name="Wipf D."/>
            <person name="Zambonelli A."/>
            <person name="Paolocci F."/>
            <person name="Nowrousian M."/>
            <person name="Ottonello S."/>
            <person name="Baldrian P."/>
            <person name="Spatafora J.W."/>
            <person name="Henrissat B."/>
            <person name="Nagy L.G."/>
            <person name="Aury J.M."/>
            <person name="Wincker P."/>
            <person name="Grigoriev I.V."/>
            <person name="Bonfante P."/>
            <person name="Martin F.M."/>
        </authorList>
    </citation>
    <scope>NUCLEOTIDE SEQUENCE [LARGE SCALE GENOMIC DNA]</scope>
    <source>
        <strain evidence="2 3">120613-1</strain>
    </source>
</reference>
<feature type="transmembrane region" description="Helical" evidence="1">
    <location>
        <begin position="12"/>
        <end position="33"/>
    </location>
</feature>
<dbReference type="Proteomes" id="UP000276215">
    <property type="component" value="Unassembled WGS sequence"/>
</dbReference>